<keyword evidence="2" id="KW-0805">Transcription regulation</keyword>
<accession>A0A7W3TFM7</accession>
<dbReference type="Gene3D" id="3.40.190.290">
    <property type="match status" value="1"/>
</dbReference>
<dbReference type="RefSeq" id="WP_267133072.1">
    <property type="nucleotide sequence ID" value="NZ_VKHT01000675.1"/>
</dbReference>
<evidence type="ECO:0000256" key="2">
    <source>
        <dbReference type="ARBA" id="ARBA00023015"/>
    </source>
</evidence>
<evidence type="ECO:0000259" key="5">
    <source>
        <dbReference type="Pfam" id="PF03466"/>
    </source>
</evidence>
<organism evidence="6 7">
    <name type="scientific">Streptomyces alkaliphilus</name>
    <dbReference type="NCBI Taxonomy" id="1472722"/>
    <lineage>
        <taxon>Bacteria</taxon>
        <taxon>Bacillati</taxon>
        <taxon>Actinomycetota</taxon>
        <taxon>Actinomycetes</taxon>
        <taxon>Kitasatosporales</taxon>
        <taxon>Streptomycetaceae</taxon>
        <taxon>Streptomyces</taxon>
    </lineage>
</organism>
<keyword evidence="3" id="KW-0238">DNA-binding</keyword>
<proteinExistence type="inferred from homology"/>
<dbReference type="GO" id="GO:0003677">
    <property type="term" value="F:DNA binding"/>
    <property type="evidence" value="ECO:0007669"/>
    <property type="project" value="UniProtKB-KW"/>
</dbReference>
<dbReference type="PANTHER" id="PTHR30346:SF29">
    <property type="entry name" value="LYSR SUBSTRATE-BINDING"/>
    <property type="match status" value="1"/>
</dbReference>
<evidence type="ECO:0000313" key="6">
    <source>
        <dbReference type="EMBL" id="MBB0245959.1"/>
    </source>
</evidence>
<keyword evidence="7" id="KW-1185">Reference proteome</keyword>
<evidence type="ECO:0000313" key="7">
    <source>
        <dbReference type="Proteomes" id="UP000538929"/>
    </source>
</evidence>
<dbReference type="SUPFAM" id="SSF53850">
    <property type="entry name" value="Periplasmic binding protein-like II"/>
    <property type="match status" value="1"/>
</dbReference>
<keyword evidence="4" id="KW-0804">Transcription</keyword>
<sequence length="121" mass="13071">PVPRWWGAFPWITATPGTLCHAMTVRACHASGFEPSIRHRVDDFDTVLGLVAIGAGVALLPATVRAGAPSGVVWEWLPIRRRALLAHRRGAAEHPAARAVGEALRALVLTEPTEEWPTDGR</sequence>
<dbReference type="EMBL" id="VKHT01000675">
    <property type="protein sequence ID" value="MBB0245959.1"/>
    <property type="molecule type" value="Genomic_DNA"/>
</dbReference>
<evidence type="ECO:0000256" key="3">
    <source>
        <dbReference type="ARBA" id="ARBA00023125"/>
    </source>
</evidence>
<comment type="caution">
    <text evidence="6">The sequence shown here is derived from an EMBL/GenBank/DDBJ whole genome shotgun (WGS) entry which is preliminary data.</text>
</comment>
<dbReference type="GO" id="GO:0032993">
    <property type="term" value="C:protein-DNA complex"/>
    <property type="evidence" value="ECO:0007669"/>
    <property type="project" value="TreeGrafter"/>
</dbReference>
<comment type="similarity">
    <text evidence="1">Belongs to the LysR transcriptional regulatory family.</text>
</comment>
<name>A0A7W3TFM7_9ACTN</name>
<evidence type="ECO:0000256" key="1">
    <source>
        <dbReference type="ARBA" id="ARBA00009437"/>
    </source>
</evidence>
<dbReference type="InterPro" id="IPR005119">
    <property type="entry name" value="LysR_subst-bd"/>
</dbReference>
<reference evidence="7" key="1">
    <citation type="submission" date="2019-10" db="EMBL/GenBank/DDBJ databases">
        <title>Streptomyces sp. nov., a novel actinobacterium isolated from alkaline environment.</title>
        <authorList>
            <person name="Golinska P."/>
        </authorList>
    </citation>
    <scope>NUCLEOTIDE SEQUENCE [LARGE SCALE GENOMIC DNA]</scope>
    <source>
        <strain evidence="7">DSM 42118</strain>
    </source>
</reference>
<dbReference type="AlphaFoldDB" id="A0A7W3TFM7"/>
<protein>
    <submittedName>
        <fullName evidence="6">LysR family transcriptional regulator</fullName>
    </submittedName>
</protein>
<gene>
    <name evidence="6" type="ORF">FNQ90_18065</name>
</gene>
<dbReference type="PANTHER" id="PTHR30346">
    <property type="entry name" value="TRANSCRIPTIONAL DUAL REGULATOR HCAR-RELATED"/>
    <property type="match status" value="1"/>
</dbReference>
<feature type="non-terminal residue" evidence="6">
    <location>
        <position position="1"/>
    </location>
</feature>
<dbReference type="GO" id="GO:0003700">
    <property type="term" value="F:DNA-binding transcription factor activity"/>
    <property type="evidence" value="ECO:0007669"/>
    <property type="project" value="TreeGrafter"/>
</dbReference>
<feature type="domain" description="LysR substrate-binding" evidence="5">
    <location>
        <begin position="9"/>
        <end position="106"/>
    </location>
</feature>
<evidence type="ECO:0000256" key="4">
    <source>
        <dbReference type="ARBA" id="ARBA00023163"/>
    </source>
</evidence>
<dbReference type="Proteomes" id="UP000538929">
    <property type="component" value="Unassembled WGS sequence"/>
</dbReference>
<dbReference type="Pfam" id="PF03466">
    <property type="entry name" value="LysR_substrate"/>
    <property type="match status" value="1"/>
</dbReference>